<keyword evidence="4" id="KW-0479">Metal-binding</keyword>
<dbReference type="AlphaFoldDB" id="A0ABD1IGI9"/>
<evidence type="ECO:0000256" key="2">
    <source>
        <dbReference type="ARBA" id="ARBA00012483"/>
    </source>
</evidence>
<evidence type="ECO:0000256" key="3">
    <source>
        <dbReference type="ARBA" id="ARBA00022679"/>
    </source>
</evidence>
<dbReference type="InterPro" id="IPR045191">
    <property type="entry name" value="MBR1/2-like"/>
</dbReference>
<keyword evidence="10" id="KW-0012">Acyltransferase</keyword>
<keyword evidence="5 8" id="KW-0863">Zinc-finger</keyword>
<dbReference type="GO" id="GO:0008270">
    <property type="term" value="F:zinc ion binding"/>
    <property type="evidence" value="ECO:0007669"/>
    <property type="project" value="UniProtKB-KW"/>
</dbReference>
<name>A0ABD1IGI9_SALDI</name>
<keyword evidence="7" id="KW-0862">Zinc</keyword>
<dbReference type="SMART" id="SM00184">
    <property type="entry name" value="RING"/>
    <property type="match status" value="1"/>
</dbReference>
<accession>A0ABD1IGI9</accession>
<keyword evidence="3 10" id="KW-0808">Transferase</keyword>
<proteinExistence type="predicted"/>
<dbReference type="EMBL" id="JBEAFC010000002">
    <property type="protein sequence ID" value="KAL1567831.1"/>
    <property type="molecule type" value="Genomic_DNA"/>
</dbReference>
<sequence>MEESIQGNALDLLDTILEETILNYVIELERILERPWTGDDFTRTVMRMTKVATDATSVEEALNLELAHLGATGAVAEQLADLLPDYFEMLMRSWLTTEGLSGDEDSGADDVLSQFKTRRYKGAVEGIDEDDGETDICSICLEHLRRGLVATLHCDHEFHGGCIGRWLHRGQNVCPLCKDDVLLL</sequence>
<evidence type="ECO:0000259" key="9">
    <source>
        <dbReference type="PROSITE" id="PS50089"/>
    </source>
</evidence>
<keyword evidence="6" id="KW-0833">Ubl conjugation pathway</keyword>
<feature type="domain" description="RING-type" evidence="9">
    <location>
        <begin position="137"/>
        <end position="178"/>
    </location>
</feature>
<evidence type="ECO:0000256" key="6">
    <source>
        <dbReference type="ARBA" id="ARBA00022786"/>
    </source>
</evidence>
<dbReference type="EC" id="2.3.2.27" evidence="2"/>
<evidence type="ECO:0000256" key="4">
    <source>
        <dbReference type="ARBA" id="ARBA00022723"/>
    </source>
</evidence>
<dbReference type="InterPro" id="IPR001841">
    <property type="entry name" value="Znf_RING"/>
</dbReference>
<dbReference type="InterPro" id="IPR018957">
    <property type="entry name" value="Znf_C3HC4_RING-type"/>
</dbReference>
<protein>
    <recommendedName>
        <fullName evidence="2">RING-type E3 ubiquitin transferase</fullName>
        <ecNumber evidence="2">2.3.2.27</ecNumber>
    </recommendedName>
</protein>
<dbReference type="Pfam" id="PF00097">
    <property type="entry name" value="zf-C3HC4"/>
    <property type="match status" value="1"/>
</dbReference>
<dbReference type="PROSITE" id="PS50089">
    <property type="entry name" value="ZF_RING_2"/>
    <property type="match status" value="1"/>
</dbReference>
<keyword evidence="11" id="KW-1185">Reference proteome</keyword>
<organism evidence="10 11">
    <name type="scientific">Salvia divinorum</name>
    <name type="common">Maria pastora</name>
    <name type="synonym">Diviner's sage</name>
    <dbReference type="NCBI Taxonomy" id="28513"/>
    <lineage>
        <taxon>Eukaryota</taxon>
        <taxon>Viridiplantae</taxon>
        <taxon>Streptophyta</taxon>
        <taxon>Embryophyta</taxon>
        <taxon>Tracheophyta</taxon>
        <taxon>Spermatophyta</taxon>
        <taxon>Magnoliopsida</taxon>
        <taxon>eudicotyledons</taxon>
        <taxon>Gunneridae</taxon>
        <taxon>Pentapetalae</taxon>
        <taxon>asterids</taxon>
        <taxon>lamiids</taxon>
        <taxon>Lamiales</taxon>
        <taxon>Lamiaceae</taxon>
        <taxon>Nepetoideae</taxon>
        <taxon>Mentheae</taxon>
        <taxon>Salviinae</taxon>
        <taxon>Salvia</taxon>
        <taxon>Salvia subgen. Calosphace</taxon>
    </lineage>
</organism>
<gene>
    <name evidence="10" type="ORF">AAHA92_03263</name>
</gene>
<evidence type="ECO:0000313" key="11">
    <source>
        <dbReference type="Proteomes" id="UP001567538"/>
    </source>
</evidence>
<dbReference type="InterPro" id="IPR013083">
    <property type="entry name" value="Znf_RING/FYVE/PHD"/>
</dbReference>
<evidence type="ECO:0000256" key="1">
    <source>
        <dbReference type="ARBA" id="ARBA00000900"/>
    </source>
</evidence>
<dbReference type="PANTHER" id="PTHR22937">
    <property type="entry name" value="E3 UBIQUITIN-PROTEIN LIGASE RNF165"/>
    <property type="match status" value="1"/>
</dbReference>
<dbReference type="Proteomes" id="UP001567538">
    <property type="component" value="Unassembled WGS sequence"/>
</dbReference>
<comment type="caution">
    <text evidence="10">The sequence shown here is derived from an EMBL/GenBank/DDBJ whole genome shotgun (WGS) entry which is preliminary data.</text>
</comment>
<reference evidence="10 11" key="1">
    <citation type="submission" date="2024-06" db="EMBL/GenBank/DDBJ databases">
        <title>A chromosome level genome sequence of Diviner's sage (Salvia divinorum).</title>
        <authorList>
            <person name="Ford S.A."/>
            <person name="Ro D.-K."/>
            <person name="Ness R.W."/>
            <person name="Phillips M.A."/>
        </authorList>
    </citation>
    <scope>NUCLEOTIDE SEQUENCE [LARGE SCALE GENOMIC DNA]</scope>
    <source>
        <strain evidence="10">SAF-2024a</strain>
        <tissue evidence="10">Leaf</tissue>
    </source>
</reference>
<dbReference type="Gene3D" id="3.30.40.10">
    <property type="entry name" value="Zinc/RING finger domain, C3HC4 (zinc finger)"/>
    <property type="match status" value="1"/>
</dbReference>
<evidence type="ECO:0000313" key="10">
    <source>
        <dbReference type="EMBL" id="KAL1567831.1"/>
    </source>
</evidence>
<evidence type="ECO:0000256" key="7">
    <source>
        <dbReference type="ARBA" id="ARBA00022833"/>
    </source>
</evidence>
<dbReference type="GO" id="GO:0061630">
    <property type="term" value="F:ubiquitin protein ligase activity"/>
    <property type="evidence" value="ECO:0007669"/>
    <property type="project" value="UniProtKB-EC"/>
</dbReference>
<dbReference type="PANTHER" id="PTHR22937:SF65">
    <property type="entry name" value="E3 UBIQUITIN-PROTEIN LIGASE ARK2C"/>
    <property type="match status" value="1"/>
</dbReference>
<comment type="catalytic activity">
    <reaction evidence="1">
        <text>S-ubiquitinyl-[E2 ubiquitin-conjugating enzyme]-L-cysteine + [acceptor protein]-L-lysine = [E2 ubiquitin-conjugating enzyme]-L-cysteine + N(6)-ubiquitinyl-[acceptor protein]-L-lysine.</text>
        <dbReference type="EC" id="2.3.2.27"/>
    </reaction>
</comment>
<evidence type="ECO:0000256" key="8">
    <source>
        <dbReference type="PROSITE-ProRule" id="PRU00175"/>
    </source>
</evidence>
<dbReference type="SUPFAM" id="SSF57850">
    <property type="entry name" value="RING/U-box"/>
    <property type="match status" value="1"/>
</dbReference>
<evidence type="ECO:0000256" key="5">
    <source>
        <dbReference type="ARBA" id="ARBA00022771"/>
    </source>
</evidence>